<keyword evidence="5" id="KW-1185">Reference proteome</keyword>
<organism evidence="4 5">
    <name type="scientific">Zunongwangia endophytica</name>
    <dbReference type="NCBI Taxonomy" id="1808945"/>
    <lineage>
        <taxon>Bacteria</taxon>
        <taxon>Pseudomonadati</taxon>
        <taxon>Bacteroidota</taxon>
        <taxon>Flavobacteriia</taxon>
        <taxon>Flavobacteriales</taxon>
        <taxon>Flavobacteriaceae</taxon>
        <taxon>Zunongwangia</taxon>
    </lineage>
</organism>
<dbReference type="PANTHER" id="PTHR43736">
    <property type="entry name" value="ADP-RIBOSE PYROPHOSPHATASE"/>
    <property type="match status" value="1"/>
</dbReference>
<evidence type="ECO:0000259" key="3">
    <source>
        <dbReference type="PROSITE" id="PS51462"/>
    </source>
</evidence>
<comment type="caution">
    <text evidence="4">The sequence shown here is derived from an EMBL/GenBank/DDBJ whole genome shotgun (WGS) entry which is preliminary data.</text>
</comment>
<dbReference type="RefSeq" id="WP_290232023.1">
    <property type="nucleotide sequence ID" value="NZ_JAUFPZ010000002.1"/>
</dbReference>
<accession>A0ABV8HE57</accession>
<evidence type="ECO:0000256" key="1">
    <source>
        <dbReference type="ARBA" id="ARBA00022801"/>
    </source>
</evidence>
<comment type="similarity">
    <text evidence="2">Belongs to the Nudix hydrolase family.</text>
</comment>
<feature type="domain" description="Nudix hydrolase" evidence="3">
    <location>
        <begin position="4"/>
        <end position="136"/>
    </location>
</feature>
<dbReference type="CDD" id="cd18873">
    <property type="entry name" value="NUDIX_NadM_like"/>
    <property type="match status" value="1"/>
</dbReference>
<dbReference type="PROSITE" id="PS00893">
    <property type="entry name" value="NUDIX_BOX"/>
    <property type="match status" value="1"/>
</dbReference>
<name>A0ABV8HE57_9FLAO</name>
<dbReference type="Proteomes" id="UP001595793">
    <property type="component" value="Unassembled WGS sequence"/>
</dbReference>
<dbReference type="InterPro" id="IPR015797">
    <property type="entry name" value="NUDIX_hydrolase-like_dom_sf"/>
</dbReference>
<dbReference type="EMBL" id="JBHSAS010000034">
    <property type="protein sequence ID" value="MFC4029706.1"/>
    <property type="molecule type" value="Genomic_DNA"/>
</dbReference>
<gene>
    <name evidence="4" type="ORF">ACFOS1_19975</name>
</gene>
<evidence type="ECO:0000256" key="2">
    <source>
        <dbReference type="RuleBase" id="RU003476"/>
    </source>
</evidence>
<reference evidence="5" key="1">
    <citation type="journal article" date="2019" name="Int. J. Syst. Evol. Microbiol.">
        <title>The Global Catalogue of Microorganisms (GCM) 10K type strain sequencing project: providing services to taxonomists for standard genome sequencing and annotation.</title>
        <authorList>
            <consortium name="The Broad Institute Genomics Platform"/>
            <consortium name="The Broad Institute Genome Sequencing Center for Infectious Disease"/>
            <person name="Wu L."/>
            <person name="Ma J."/>
        </authorList>
    </citation>
    <scope>NUCLEOTIDE SEQUENCE [LARGE SCALE GENOMIC DNA]</scope>
    <source>
        <strain evidence="5">CECT 9128</strain>
    </source>
</reference>
<dbReference type="InterPro" id="IPR020084">
    <property type="entry name" value="NUDIX_hydrolase_CS"/>
</dbReference>
<evidence type="ECO:0000313" key="5">
    <source>
        <dbReference type="Proteomes" id="UP001595793"/>
    </source>
</evidence>
<dbReference type="PROSITE" id="PS51462">
    <property type="entry name" value="NUDIX"/>
    <property type="match status" value="1"/>
</dbReference>
<dbReference type="InterPro" id="IPR000086">
    <property type="entry name" value="NUDIX_hydrolase_dom"/>
</dbReference>
<dbReference type="Pfam" id="PF00293">
    <property type="entry name" value="NUDIX"/>
    <property type="match status" value="1"/>
</dbReference>
<sequence length="136" mass="15386">MNAEIAVTVDNVILCKSKDRFKIVLIKRKNDPFKGEWALPGGFVEENEDLPDAAKRELKEETGLVVKNNEQIGTFGKPNRDPRGRMISIVYLSLIDSEENLKGDSDAADAKWFSIDDLPKLAFDHDEIIKTAYDYL</sequence>
<dbReference type="SUPFAM" id="SSF55811">
    <property type="entry name" value="Nudix"/>
    <property type="match status" value="1"/>
</dbReference>
<evidence type="ECO:0000313" key="4">
    <source>
        <dbReference type="EMBL" id="MFC4029706.1"/>
    </source>
</evidence>
<dbReference type="InterPro" id="IPR020476">
    <property type="entry name" value="Nudix_hydrolase"/>
</dbReference>
<dbReference type="PANTHER" id="PTHR43736:SF4">
    <property type="entry name" value="SLR1690 PROTEIN"/>
    <property type="match status" value="1"/>
</dbReference>
<protein>
    <submittedName>
        <fullName evidence="4">NUDIX domain-containing protein</fullName>
    </submittedName>
</protein>
<keyword evidence="1 2" id="KW-0378">Hydrolase</keyword>
<dbReference type="Gene3D" id="3.90.79.10">
    <property type="entry name" value="Nucleoside Triphosphate Pyrophosphohydrolase"/>
    <property type="match status" value="1"/>
</dbReference>
<dbReference type="PRINTS" id="PR00502">
    <property type="entry name" value="NUDIXFAMILY"/>
</dbReference>
<proteinExistence type="inferred from homology"/>